<gene>
    <name evidence="1" type="ORF">FKX85_08730</name>
</gene>
<dbReference type="Pfam" id="PF11013">
    <property type="entry name" value="DUF2851"/>
    <property type="match status" value="1"/>
</dbReference>
<dbReference type="InterPro" id="IPR021272">
    <property type="entry name" value="DUF2851"/>
</dbReference>
<dbReference type="KEGG" id="echi:FKX85_08730"/>
<keyword evidence="2" id="KW-1185">Reference proteome</keyword>
<proteinExistence type="predicted"/>
<dbReference type="OrthoDB" id="1005072at2"/>
<sequence>MSFKEDFIHALWKYQYFDKRGLTTVADSELEIKKIGFQNFHEGPDFSEAHIVIDKIDLFGNIEVHIRSSDWNAHGHEEDINYDSVILHVVWEHDQEVRRKDGTTIPTLALKGKVFLDVLRNYQRLINTRKQLLCSDFLDHVKPIIKFSMLERALVERLHLKSSLIHKEVAATAGDWEEVAYRWLFYCFGFKVNSTPMLKLARAMPYRLLKKHADQPLIQEALLLGQAGFCYQSEADDYTIFLKKEYEFYRKKYQLQEAVYPSEWRFMRVRPSNYPSVRIGQLAAVLSKSPGLFSFLTKKIHSIKDLMVFFHAKPNTYWEHHYQLSKPGLKRQNRLLSNQTIYLLGINFIVPLWYAYGQFVDEAPWRERCFDFLQEIPAEQNRIIASFEKEDWSPENAFDTQGMIGIHHGYCHPKKCLDCKIGQNVLRPAK</sequence>
<reference evidence="1 2" key="1">
    <citation type="submission" date="2019-06" db="EMBL/GenBank/DDBJ databases">
        <title>Echinicola alkalisoli sp. nov. isolated from saline soil.</title>
        <authorList>
            <person name="Sun J.-Q."/>
            <person name="Xu L."/>
        </authorList>
    </citation>
    <scope>NUCLEOTIDE SEQUENCE [LARGE SCALE GENOMIC DNA]</scope>
    <source>
        <strain evidence="1 2">LN3S3</strain>
    </source>
</reference>
<organism evidence="1 2">
    <name type="scientific">Echinicola soli</name>
    <dbReference type="NCBI Taxonomy" id="2591634"/>
    <lineage>
        <taxon>Bacteria</taxon>
        <taxon>Pseudomonadati</taxon>
        <taxon>Bacteroidota</taxon>
        <taxon>Cytophagia</taxon>
        <taxon>Cytophagales</taxon>
        <taxon>Cyclobacteriaceae</taxon>
        <taxon>Echinicola</taxon>
    </lineage>
</organism>
<dbReference type="AlphaFoldDB" id="A0A514CH17"/>
<dbReference type="Proteomes" id="UP000316614">
    <property type="component" value="Chromosome"/>
</dbReference>
<dbReference type="RefSeq" id="WP_141614363.1">
    <property type="nucleotide sequence ID" value="NZ_CP041253.1"/>
</dbReference>
<name>A0A514CH17_9BACT</name>
<evidence type="ECO:0000313" key="2">
    <source>
        <dbReference type="Proteomes" id="UP000316614"/>
    </source>
</evidence>
<protein>
    <submittedName>
        <fullName evidence="1">DUF2851 family protein</fullName>
    </submittedName>
</protein>
<dbReference type="EMBL" id="CP041253">
    <property type="protein sequence ID" value="QDH79115.1"/>
    <property type="molecule type" value="Genomic_DNA"/>
</dbReference>
<accession>A0A514CH17</accession>
<evidence type="ECO:0000313" key="1">
    <source>
        <dbReference type="EMBL" id="QDH79115.1"/>
    </source>
</evidence>